<name>A0A7D7N5J6_9NEIS</name>
<evidence type="ECO:0000313" key="2">
    <source>
        <dbReference type="Proteomes" id="UP000514752"/>
    </source>
</evidence>
<proteinExistence type="predicted"/>
<organism evidence="1 2">
    <name type="scientific">Neisseria shayeganii</name>
    <dbReference type="NCBI Taxonomy" id="607712"/>
    <lineage>
        <taxon>Bacteria</taxon>
        <taxon>Pseudomonadati</taxon>
        <taxon>Pseudomonadota</taxon>
        <taxon>Betaproteobacteria</taxon>
        <taxon>Neisseriales</taxon>
        <taxon>Neisseriaceae</taxon>
        <taxon>Neisseria</taxon>
    </lineage>
</organism>
<dbReference type="RefSeq" id="WP_182122292.1">
    <property type="nucleotide sequence ID" value="NZ_CP059567.1"/>
</dbReference>
<sequence length="128" mass="14851">MLQAETLRCVWPHPEFVLKWRHSVEKQYWQEAYVLENGSLHLRHTYIQAFGAGVPVSGSPIPAPPGYVGLSSEVRLPEINWMVSRNMQGEVRLGQRVLPLYRMLPDYTAVNIAPVRQSRLQWFFEKDC</sequence>
<dbReference type="Pfam" id="PF08905">
    <property type="entry name" value="DUF1850"/>
    <property type="match status" value="1"/>
</dbReference>
<gene>
    <name evidence="1" type="ORF">H3L94_00900</name>
</gene>
<accession>A0A7D7N5J6</accession>
<dbReference type="InterPro" id="IPR015001">
    <property type="entry name" value="DUF1850"/>
</dbReference>
<protein>
    <submittedName>
        <fullName evidence="1">DUF1850 domain-containing protein</fullName>
    </submittedName>
</protein>
<dbReference type="KEGG" id="nsg:H3L94_00900"/>
<reference evidence="1 2" key="1">
    <citation type="submission" date="2020-07" db="EMBL/GenBank/DDBJ databases">
        <title>Genomic diversity of species in the Neisseriaceae family.</title>
        <authorList>
            <person name="Vincent A.T."/>
            <person name="Bernet E."/>
            <person name="Veyrier F.J."/>
        </authorList>
    </citation>
    <scope>NUCLEOTIDE SEQUENCE [LARGE SCALE GENOMIC DNA]</scope>
    <source>
        <strain evidence="1 2">DSM 22244</strain>
    </source>
</reference>
<dbReference type="AlphaFoldDB" id="A0A7D7N5J6"/>
<evidence type="ECO:0000313" key="1">
    <source>
        <dbReference type="EMBL" id="QMT40660.1"/>
    </source>
</evidence>
<dbReference type="Proteomes" id="UP000514752">
    <property type="component" value="Chromosome"/>
</dbReference>
<dbReference type="EMBL" id="CP059567">
    <property type="protein sequence ID" value="QMT40660.1"/>
    <property type="molecule type" value="Genomic_DNA"/>
</dbReference>